<name>A0ABX7KDZ4_9SPHN</name>
<organism evidence="1 2">
    <name type="scientific">Tsuneonella flava</name>
    <dbReference type="NCBI Taxonomy" id="2055955"/>
    <lineage>
        <taxon>Bacteria</taxon>
        <taxon>Pseudomonadati</taxon>
        <taxon>Pseudomonadota</taxon>
        <taxon>Alphaproteobacteria</taxon>
        <taxon>Sphingomonadales</taxon>
        <taxon>Erythrobacteraceae</taxon>
        <taxon>Tsuneonella</taxon>
    </lineage>
</organism>
<dbReference type="Proteomes" id="UP000663637">
    <property type="component" value="Chromosome"/>
</dbReference>
<evidence type="ECO:0000313" key="1">
    <source>
        <dbReference type="EMBL" id="QSB45331.1"/>
    </source>
</evidence>
<dbReference type="RefSeq" id="WP_205444221.1">
    <property type="nucleotide sequence ID" value="NZ_CP061510.1"/>
</dbReference>
<dbReference type="EMBL" id="CP061510">
    <property type="protein sequence ID" value="QSB45331.1"/>
    <property type="molecule type" value="Genomic_DNA"/>
</dbReference>
<accession>A0ABX7KDZ4</accession>
<reference evidence="1 2" key="1">
    <citation type="submission" date="2020-09" db="EMBL/GenBank/DDBJ databases">
        <title>Complete genome sequence of altererythrobacter flavus SS-21NJ, isolated from Dongying oil sludge in Shandong province.</title>
        <authorList>
            <person name="Sun S."/>
            <person name="Zhang Z."/>
        </authorList>
    </citation>
    <scope>NUCLEOTIDE SEQUENCE [LARGE SCALE GENOMIC DNA]</scope>
    <source>
        <strain evidence="1 2">SS-21NJ</strain>
    </source>
</reference>
<gene>
    <name evidence="1" type="ORF">IDJ81_04180</name>
</gene>
<evidence type="ECO:0000313" key="2">
    <source>
        <dbReference type="Proteomes" id="UP000663637"/>
    </source>
</evidence>
<protein>
    <submittedName>
        <fullName evidence="1">Uncharacterized protein</fullName>
    </submittedName>
</protein>
<sequence length="92" mass="10276">MLTQLDSLPPTDDANRQFDRAMLRYMLESDLAAFPFDQSRMPFSNVQGFFRIPGNVAIPQRSAIGPMPITSWRGWPVSPIFMPRTSPTCGAG</sequence>
<keyword evidence="2" id="KW-1185">Reference proteome</keyword>
<proteinExistence type="predicted"/>